<evidence type="ECO:0000256" key="1">
    <source>
        <dbReference type="SAM" id="Phobius"/>
    </source>
</evidence>
<feature type="transmembrane region" description="Helical" evidence="1">
    <location>
        <begin position="12"/>
        <end position="29"/>
    </location>
</feature>
<feature type="transmembrane region" description="Helical" evidence="1">
    <location>
        <begin position="35"/>
        <end position="53"/>
    </location>
</feature>
<evidence type="ECO:0000313" key="3">
    <source>
        <dbReference type="Proteomes" id="UP000074410"/>
    </source>
</evidence>
<dbReference type="AlphaFoldDB" id="A0A147JA60"/>
<keyword evidence="1" id="KW-1133">Transmembrane helix</keyword>
<reference evidence="2 3" key="1">
    <citation type="journal article" date="2016" name="Front. Microbiol.">
        <title>Genomic Resource of Rice Seed Associated Bacteria.</title>
        <authorList>
            <person name="Midha S."/>
            <person name="Bansal K."/>
            <person name="Sharma S."/>
            <person name="Kumar N."/>
            <person name="Patil P.P."/>
            <person name="Chaudhry V."/>
            <person name="Patil P.B."/>
        </authorList>
    </citation>
    <scope>NUCLEOTIDE SEQUENCE [LARGE SCALE GENOMIC DNA]</scope>
    <source>
        <strain evidence="2 3">NS258</strain>
    </source>
</reference>
<keyword evidence="1" id="KW-0812">Transmembrane</keyword>
<sequence length="61" mass="6799">MMFNVNTPVNLSRLLLVLSSLFLVFEMILGGSHSALAFGLFGISWLLFAAFGIRARRIGRR</sequence>
<gene>
    <name evidence="2" type="ORF">NS258_06410</name>
</gene>
<evidence type="ECO:0000313" key="2">
    <source>
        <dbReference type="EMBL" id="KTW14885.1"/>
    </source>
</evidence>
<dbReference type="PATRIC" id="fig|33051.5.peg.2244"/>
<dbReference type="RefSeq" id="WP_058716295.1">
    <property type="nucleotide sequence ID" value="NZ_LDTC01000044.1"/>
</dbReference>
<organism evidence="2 3">
    <name type="scientific">Sphingomonas sanguinis</name>
    <dbReference type="NCBI Taxonomy" id="33051"/>
    <lineage>
        <taxon>Bacteria</taxon>
        <taxon>Pseudomonadati</taxon>
        <taxon>Pseudomonadota</taxon>
        <taxon>Alphaproteobacteria</taxon>
        <taxon>Sphingomonadales</taxon>
        <taxon>Sphingomonadaceae</taxon>
        <taxon>Sphingomonas</taxon>
    </lineage>
</organism>
<dbReference type="EMBL" id="LDTC01000044">
    <property type="protein sequence ID" value="KTW14885.1"/>
    <property type="molecule type" value="Genomic_DNA"/>
</dbReference>
<comment type="caution">
    <text evidence="2">The sequence shown here is derived from an EMBL/GenBank/DDBJ whole genome shotgun (WGS) entry which is preliminary data.</text>
</comment>
<protein>
    <submittedName>
        <fullName evidence="2">Uncharacterized protein</fullName>
    </submittedName>
</protein>
<proteinExistence type="predicted"/>
<name>A0A147JA60_9SPHN</name>
<accession>A0A147JA60</accession>
<dbReference type="Proteomes" id="UP000074410">
    <property type="component" value="Unassembled WGS sequence"/>
</dbReference>
<keyword evidence="1" id="KW-0472">Membrane</keyword>